<proteinExistence type="predicted"/>
<name>A0ABX9KJ95_9FUSO</name>
<evidence type="ECO:0000313" key="1">
    <source>
        <dbReference type="EMBL" id="REI42240.1"/>
    </source>
</evidence>
<accession>A0ABX9KJ95</accession>
<protein>
    <submittedName>
        <fullName evidence="1">Uncharacterized protein</fullName>
    </submittedName>
</protein>
<sequence length="192" mass="22596">MARKKKFSPGEKRKILEEIKLLWEGSEKITYRELEEIQKQKWKQIVYKAGTLRNYAYKDEWNRNKGQAVEENREEVKNDLIKTVHPEVLEKVEESEDHSLIMTGLGNKYRSDFDKAREKLSQAIDEEDIQRVKFSNEAFKALSRARKTDLELMGILDVADQKKIEVELFKLEMIMVDKAIKTGVELDDDEQS</sequence>
<keyword evidence="2" id="KW-1185">Reference proteome</keyword>
<dbReference type="EMBL" id="QUAJ01000005">
    <property type="protein sequence ID" value="REI42240.1"/>
    <property type="molecule type" value="Genomic_DNA"/>
</dbReference>
<organism evidence="1 2">
    <name type="scientific">Psychrilyobacter piezotolerans</name>
    <dbReference type="NCBI Taxonomy" id="2293438"/>
    <lineage>
        <taxon>Bacteria</taxon>
        <taxon>Fusobacteriati</taxon>
        <taxon>Fusobacteriota</taxon>
        <taxon>Fusobacteriia</taxon>
        <taxon>Fusobacteriales</taxon>
        <taxon>Fusobacteriaceae</taxon>
        <taxon>Psychrilyobacter</taxon>
    </lineage>
</organism>
<reference evidence="1 2" key="1">
    <citation type="submission" date="2018-08" db="EMBL/GenBank/DDBJ databases">
        <title>Draft genome sequence of Psychrilyobacter sp. strain SD5 isolated from Black Sea water.</title>
        <authorList>
            <person name="Yadav S."/>
            <person name="Villanueva L."/>
            <person name="Damste J.S.S."/>
        </authorList>
    </citation>
    <scope>NUCLEOTIDE SEQUENCE [LARGE SCALE GENOMIC DNA]</scope>
    <source>
        <strain evidence="1 2">SD5</strain>
    </source>
</reference>
<gene>
    <name evidence="1" type="ORF">DYH56_04255</name>
</gene>
<dbReference type="Proteomes" id="UP000263486">
    <property type="component" value="Unassembled WGS sequence"/>
</dbReference>
<comment type="caution">
    <text evidence="1">The sequence shown here is derived from an EMBL/GenBank/DDBJ whole genome shotgun (WGS) entry which is preliminary data.</text>
</comment>
<evidence type="ECO:0000313" key="2">
    <source>
        <dbReference type="Proteomes" id="UP000263486"/>
    </source>
</evidence>
<dbReference type="RefSeq" id="WP_114641618.1">
    <property type="nucleotide sequence ID" value="NZ_JAACIO010000005.1"/>
</dbReference>